<keyword evidence="2" id="KW-1185">Reference proteome</keyword>
<dbReference type="EMBL" id="QEWP01000010">
    <property type="protein sequence ID" value="PWD98955.1"/>
    <property type="molecule type" value="Genomic_DNA"/>
</dbReference>
<proteinExistence type="predicted"/>
<dbReference type="RefSeq" id="WP_109264954.1">
    <property type="nucleotide sequence ID" value="NZ_QEWP01000010.1"/>
</dbReference>
<name>A0A2U2B7C4_9BACT</name>
<dbReference type="AlphaFoldDB" id="A0A2U2B7C4"/>
<accession>A0A2U2B7C4</accession>
<gene>
    <name evidence="1" type="ORF">DDZ16_13240</name>
</gene>
<sequence>MKFKYTFFVFLLFLFVTVSGTIRGQSIDFSQASFTIADGNWSDPNIWNDGQVPNGNTDVVIPSGSNVYVDVEGSVSGEIVSLCKNLMVQKSAVLQLGHNTVGFLKALEISGSIICDGTISQGRQIPSTSGDGIIYQNNARIYMTLSDATTYISGKGYFHPGGIYISSAVGEKNLTVNHYNVVVNNNFIVDSENRISVLIDHFSFVNIGQTLAISGGIYQESSAQVMSDLQIDGIVSANDVSLFTRNDNSGEGSSIVVGYEGSLWVKSSINQGAAYQSGSSGFSLEVQSGGLFRCGSGVRSPETVAADDANFSFSNQGEIRPHYSQTLTSVTQIQTIIDQYKPTQNNNLDRLNDIFGASHIDGRYHFTDRPYLLEGLDYFREFGSTAIKTSLSAINGAMNANYHFNHTWPAFDQLVDVANHKMMDSLFSRNHIKTHAFWATTGRVDKGFWKDGPDFNHEIFLDEENQFYELTKYLLQEYGNTDKTFIYQNWEGDWMLRGQGVSWENNPSLIPDDVDWVTAGMARYFRARQRGTERARKEFPNATAKILNAIELNKLWYKTPSGAFSMMESNIPAVASDVIPYCRLDLSSWSSYDGLIKTAEKPFPTFLWNGLEMINYFTVSTEQIQNGIPVQIGEIGFNENTGYFGEYQIRSFYDRVGGVALGLGVQQVFLWNLYCVLGDAGGLQRGVEYDTVVLYDALKGKWLLEPDGTWGWAAGFFMEQFAKESTSTGIENLREDVKLVPSVTDEASLSIKMPYLKANIRMYDMNGRMVTNRAYSAGENIFIGSLLPGYYVICVDTPEGMVCLKFAKK</sequence>
<dbReference type="Proteomes" id="UP000244956">
    <property type="component" value="Unassembled WGS sequence"/>
</dbReference>
<dbReference type="CDD" id="cd00551">
    <property type="entry name" value="AmyAc_family"/>
    <property type="match status" value="1"/>
</dbReference>
<comment type="caution">
    <text evidence="1">The sequence shown here is derived from an EMBL/GenBank/DDBJ whole genome shotgun (WGS) entry which is preliminary data.</text>
</comment>
<reference evidence="1 2" key="1">
    <citation type="submission" date="2018-05" db="EMBL/GenBank/DDBJ databases">
        <title>Marinilabilia rubrum sp. nov., isolated from saltern sediment.</title>
        <authorList>
            <person name="Zhang R."/>
        </authorList>
    </citation>
    <scope>NUCLEOTIDE SEQUENCE [LARGE SCALE GENOMIC DNA]</scope>
    <source>
        <strain evidence="1 2">WTE16</strain>
    </source>
</reference>
<dbReference type="OrthoDB" id="5488826at2"/>
<protein>
    <submittedName>
        <fullName evidence="1">Uncharacterized protein</fullName>
    </submittedName>
</protein>
<organism evidence="1 2">
    <name type="scientific">Marinilabilia rubra</name>
    <dbReference type="NCBI Taxonomy" id="2162893"/>
    <lineage>
        <taxon>Bacteria</taxon>
        <taxon>Pseudomonadati</taxon>
        <taxon>Bacteroidota</taxon>
        <taxon>Bacteroidia</taxon>
        <taxon>Marinilabiliales</taxon>
        <taxon>Marinilabiliaceae</taxon>
        <taxon>Marinilabilia</taxon>
    </lineage>
</organism>
<evidence type="ECO:0000313" key="2">
    <source>
        <dbReference type="Proteomes" id="UP000244956"/>
    </source>
</evidence>
<evidence type="ECO:0000313" key="1">
    <source>
        <dbReference type="EMBL" id="PWD98955.1"/>
    </source>
</evidence>